<dbReference type="STRING" id="1169540.A0A0G4ESS5"/>
<organism evidence="7 8">
    <name type="scientific">Vitrella brassicaformis (strain CCMP3155)</name>
    <dbReference type="NCBI Taxonomy" id="1169540"/>
    <lineage>
        <taxon>Eukaryota</taxon>
        <taxon>Sar</taxon>
        <taxon>Alveolata</taxon>
        <taxon>Colpodellida</taxon>
        <taxon>Vitrellaceae</taxon>
        <taxon>Vitrella</taxon>
    </lineage>
</organism>
<evidence type="ECO:0000256" key="6">
    <source>
        <dbReference type="RuleBase" id="RU365059"/>
    </source>
</evidence>
<evidence type="ECO:0000256" key="1">
    <source>
        <dbReference type="ARBA" id="ARBA00005290"/>
    </source>
</evidence>
<dbReference type="CDD" id="cd17872">
    <property type="entry name" value="GPN3"/>
    <property type="match status" value="1"/>
</dbReference>
<evidence type="ECO:0000256" key="3">
    <source>
        <dbReference type="ARBA" id="ARBA00022741"/>
    </source>
</evidence>
<dbReference type="InterPro" id="IPR004130">
    <property type="entry name" value="Gpn"/>
</dbReference>
<dbReference type="SUPFAM" id="SSF52540">
    <property type="entry name" value="P-loop containing nucleoside triphosphate hydrolases"/>
    <property type="match status" value="1"/>
</dbReference>
<keyword evidence="4 6" id="KW-0378">Hydrolase</keyword>
<dbReference type="InterPro" id="IPR027417">
    <property type="entry name" value="P-loop_NTPase"/>
</dbReference>
<dbReference type="VEuPathDB" id="CryptoDB:Vbra_12940"/>
<keyword evidence="5 6" id="KW-0342">GTP-binding</keyword>
<accession>A0A0G4ESS5</accession>
<name>A0A0G4ESS5_VITBC</name>
<keyword evidence="3 6" id="KW-0547">Nucleotide-binding</keyword>
<dbReference type="GO" id="GO:0003924">
    <property type="term" value="F:GTPase activity"/>
    <property type="evidence" value="ECO:0007669"/>
    <property type="project" value="TreeGrafter"/>
</dbReference>
<dbReference type="OrthoDB" id="5839at2759"/>
<comment type="similarity">
    <text evidence="1 6">Belongs to the GPN-loop GTPase family.</text>
</comment>
<dbReference type="PANTHER" id="PTHR21231:SF7">
    <property type="entry name" value="GPN-LOOP GTPASE 3"/>
    <property type="match status" value="1"/>
</dbReference>
<dbReference type="Proteomes" id="UP000041254">
    <property type="component" value="Unassembled WGS sequence"/>
</dbReference>
<evidence type="ECO:0000313" key="7">
    <source>
        <dbReference type="EMBL" id="CEM00756.1"/>
    </source>
</evidence>
<keyword evidence="8" id="KW-1185">Reference proteome</keyword>
<gene>
    <name evidence="7" type="ORF">Vbra_12940</name>
</gene>
<dbReference type="OMA" id="LYTHMTV"/>
<protein>
    <recommendedName>
        <fullName evidence="2 6">GPN-loop GTPase 3</fullName>
    </recommendedName>
</protein>
<evidence type="ECO:0000256" key="2">
    <source>
        <dbReference type="ARBA" id="ARBA00014587"/>
    </source>
</evidence>
<evidence type="ECO:0000313" key="8">
    <source>
        <dbReference type="Proteomes" id="UP000041254"/>
    </source>
</evidence>
<dbReference type="EMBL" id="CDMY01000298">
    <property type="protein sequence ID" value="CEM00756.1"/>
    <property type="molecule type" value="Genomic_DNA"/>
</dbReference>
<dbReference type="InterPro" id="IPR030228">
    <property type="entry name" value="Gpn3"/>
</dbReference>
<reference evidence="7 8" key="1">
    <citation type="submission" date="2014-11" db="EMBL/GenBank/DDBJ databases">
        <authorList>
            <person name="Zhu J."/>
            <person name="Qi W."/>
            <person name="Song R."/>
        </authorList>
    </citation>
    <scope>NUCLEOTIDE SEQUENCE [LARGE SCALE GENOMIC DNA]</scope>
</reference>
<dbReference type="Gene3D" id="3.40.50.300">
    <property type="entry name" value="P-loop containing nucleotide triphosphate hydrolases"/>
    <property type="match status" value="1"/>
</dbReference>
<dbReference type="FunCoup" id="A0A0G4ESS5">
    <property type="interactions" value="412"/>
</dbReference>
<dbReference type="InParanoid" id="A0A0G4ESS5"/>
<evidence type="ECO:0000256" key="4">
    <source>
        <dbReference type="ARBA" id="ARBA00022801"/>
    </source>
</evidence>
<sequence length="277" mass="31033">MVRFGQVVIGPAGCGKSTYCAALTKHAECSGRLLRCVNLDPAAEEFEYPCAIDVRELVTLEDVMEESNLGPNGGLVFAMEYLIDNFDWLQSELDQFGDDEYFLFDCPGQIELYNHLPIMRQLVDKLQTLDFRLCGVCCLDVSFITDIPKFIAGSLMALSAMVQLELPHVNVLTKCDLLEESDREQVDRYLQGEPRDLVAQVQGPLGRYHDLNRAMGELLEDYSMVSFLTLNIQEPDSIDELMQHIDTNIQYGEDLETKGNFDLGAIPEEGEGQDGAD</sequence>
<dbReference type="FunFam" id="3.40.50.300:FF:000338">
    <property type="entry name" value="GPN-loop GTPase 2"/>
    <property type="match status" value="1"/>
</dbReference>
<proteinExistence type="inferred from homology"/>
<dbReference type="Pfam" id="PF03029">
    <property type="entry name" value="ATP_bind_1"/>
    <property type="match status" value="1"/>
</dbReference>
<comment type="function">
    <text evidence="6">Small GTPase required for proper nuclear import of RNA polymerase II and III (RNAPII and RNAPIII). May act at an RNAP assembly step prior to nuclear import.</text>
</comment>
<evidence type="ECO:0000256" key="5">
    <source>
        <dbReference type="ARBA" id="ARBA00023134"/>
    </source>
</evidence>
<dbReference type="PhylomeDB" id="A0A0G4ESS5"/>
<dbReference type="AlphaFoldDB" id="A0A0G4ESS5"/>
<dbReference type="GO" id="GO:0005525">
    <property type="term" value="F:GTP binding"/>
    <property type="evidence" value="ECO:0007669"/>
    <property type="project" value="UniProtKB-KW"/>
</dbReference>
<dbReference type="PANTHER" id="PTHR21231">
    <property type="entry name" value="XPA-BINDING PROTEIN 1-RELATED"/>
    <property type="match status" value="1"/>
</dbReference>
<comment type="subunit">
    <text evidence="6">Binds to RNA polymerase II (RNAPII).</text>
</comment>